<organism evidence="15 16">
    <name type="scientific">Acetatifactor muris</name>
    <dbReference type="NCBI Taxonomy" id="879566"/>
    <lineage>
        <taxon>Bacteria</taxon>
        <taxon>Bacillati</taxon>
        <taxon>Bacillota</taxon>
        <taxon>Clostridia</taxon>
        <taxon>Lachnospirales</taxon>
        <taxon>Lachnospiraceae</taxon>
        <taxon>Acetatifactor</taxon>
    </lineage>
</organism>
<evidence type="ECO:0000256" key="7">
    <source>
        <dbReference type="ARBA" id="ARBA00014680"/>
    </source>
</evidence>
<dbReference type="GO" id="GO:1990904">
    <property type="term" value="C:ribonucleoprotein complex"/>
    <property type="evidence" value="ECO:0007669"/>
    <property type="project" value="UniProtKB-UniRule"/>
</dbReference>
<dbReference type="PROSITE" id="PS50881">
    <property type="entry name" value="S5_DSRBD"/>
    <property type="match status" value="1"/>
</dbReference>
<dbReference type="InterPro" id="IPR013810">
    <property type="entry name" value="Ribosomal_uS5_N"/>
</dbReference>
<dbReference type="InterPro" id="IPR018090">
    <property type="entry name" value="Pyrmidine_PPas_bac/euk"/>
</dbReference>
<comment type="cofactor">
    <cofactor evidence="2">
        <name>K(+)</name>
        <dbReference type="ChEBI" id="CHEBI:29103"/>
    </cofactor>
</comment>
<dbReference type="SUPFAM" id="SSF47648">
    <property type="entry name" value="Nucleoside phosphorylase/phosphoribosyltransferase N-terminal domain"/>
    <property type="match status" value="1"/>
</dbReference>
<dbReference type="PANTHER" id="PTHR10515:SF0">
    <property type="entry name" value="THYMIDINE PHOSPHORYLASE"/>
    <property type="match status" value="1"/>
</dbReference>
<proteinExistence type="inferred from homology"/>
<comment type="similarity">
    <text evidence="4">Belongs to the thymidine/pyrimidine-nucleoside phosphorylase family.</text>
</comment>
<comment type="catalytic activity">
    <reaction evidence="1">
        <text>2'-deoxyuridine + phosphate = 2-deoxy-alpha-D-ribose 1-phosphate + uracil</text>
        <dbReference type="Rhea" id="RHEA:22824"/>
        <dbReference type="ChEBI" id="CHEBI:16450"/>
        <dbReference type="ChEBI" id="CHEBI:17568"/>
        <dbReference type="ChEBI" id="CHEBI:43474"/>
        <dbReference type="ChEBI" id="CHEBI:57259"/>
        <dbReference type="EC" id="2.4.2.2"/>
    </reaction>
</comment>
<dbReference type="GO" id="GO:0006412">
    <property type="term" value="P:translation"/>
    <property type="evidence" value="ECO:0007669"/>
    <property type="project" value="InterPro"/>
</dbReference>
<dbReference type="EMBL" id="OFSM01000018">
    <property type="protein sequence ID" value="SOY30692.1"/>
    <property type="molecule type" value="Genomic_DNA"/>
</dbReference>
<comment type="catalytic activity">
    <reaction evidence="12">
        <text>thymidine + phosphate = 2-deoxy-alpha-D-ribose 1-phosphate + thymine</text>
        <dbReference type="Rhea" id="RHEA:16037"/>
        <dbReference type="ChEBI" id="CHEBI:17748"/>
        <dbReference type="ChEBI" id="CHEBI:17821"/>
        <dbReference type="ChEBI" id="CHEBI:43474"/>
        <dbReference type="ChEBI" id="CHEBI:57259"/>
        <dbReference type="EC" id="2.4.2.2"/>
    </reaction>
</comment>
<dbReference type="SUPFAM" id="SSF54680">
    <property type="entry name" value="Pyrimidine nucleoside phosphorylase C-terminal domain"/>
    <property type="match status" value="1"/>
</dbReference>
<dbReference type="InterPro" id="IPR000312">
    <property type="entry name" value="Glycosyl_Trfase_fam3"/>
</dbReference>
<keyword evidence="8 15" id="KW-0328">Glycosyltransferase</keyword>
<dbReference type="InterPro" id="IPR035902">
    <property type="entry name" value="Nuc_phospho_transferase"/>
</dbReference>
<dbReference type="Proteomes" id="UP000236311">
    <property type="component" value="Unassembled WGS sequence"/>
</dbReference>
<dbReference type="InterPro" id="IPR036320">
    <property type="entry name" value="Glycosyl_Trfase_fam3_N_dom_sf"/>
</dbReference>
<dbReference type="GO" id="GO:0005829">
    <property type="term" value="C:cytosol"/>
    <property type="evidence" value="ECO:0007669"/>
    <property type="project" value="TreeGrafter"/>
</dbReference>
<dbReference type="Gene3D" id="1.20.970.10">
    <property type="entry name" value="Transferase, Pyrimidine Nucleoside Phosphorylase, Chain C"/>
    <property type="match status" value="1"/>
</dbReference>
<sequence>MRMYDIIMKKRNGGELSTEEINFFVEGYTKGEIPDYQVSALMMAVYFQKMTEQETLALTMAMADSGDTLDLSEIQGIKVDKHSTGGVGDKTSLALAPMAAACGIPVAKMSGRGLGHTGGTIDKLESFPGFTTALTRRQFVENVNRIGVAIMGQTADLAPADKKLYALRDVTATVDNMSLIASSIMSKKLAAGADAIVLDVKTGSGAFMKKEQDARALAQEMVKIGKNARRRTIAVISDMDQPLGYAVGNALEVKEAIETLQGKGPADFVELCLTLGSRMLMAGGKADTVQEAKERLRKVIADGSALKKLAEFVEAQGGNADAVYNMGLLPAARIVRPIPAPVSGYINHITCDEVGICSLILGGGRETKESAIDLSVGLVLCKKSGDYVEAGEPLAMLHANDETRAEEAANRYLKACSIADTPRERTDFIRGILE</sequence>
<evidence type="ECO:0000256" key="10">
    <source>
        <dbReference type="ARBA" id="ARBA00022723"/>
    </source>
</evidence>
<evidence type="ECO:0000313" key="15">
    <source>
        <dbReference type="EMBL" id="SOY30692.1"/>
    </source>
</evidence>
<comment type="catalytic activity">
    <reaction evidence="11">
        <text>uridine + phosphate = alpha-D-ribose 1-phosphate + uracil</text>
        <dbReference type="Rhea" id="RHEA:24388"/>
        <dbReference type="ChEBI" id="CHEBI:16704"/>
        <dbReference type="ChEBI" id="CHEBI:17568"/>
        <dbReference type="ChEBI" id="CHEBI:43474"/>
        <dbReference type="ChEBI" id="CHEBI:57720"/>
        <dbReference type="EC" id="2.4.2.2"/>
    </reaction>
</comment>
<keyword evidence="10" id="KW-0479">Metal-binding</keyword>
<dbReference type="GO" id="GO:0005840">
    <property type="term" value="C:ribosome"/>
    <property type="evidence" value="ECO:0007669"/>
    <property type="project" value="UniProtKB-KW"/>
</dbReference>
<evidence type="ECO:0000259" key="14">
    <source>
        <dbReference type="PROSITE" id="PS50881"/>
    </source>
</evidence>
<dbReference type="Gene3D" id="3.40.1030.10">
    <property type="entry name" value="Nucleoside phosphorylase/phosphoribosyltransferase catalytic domain"/>
    <property type="match status" value="1"/>
</dbReference>
<dbReference type="NCBIfam" id="NF004747">
    <property type="entry name" value="PRK06078.1"/>
    <property type="match status" value="1"/>
</dbReference>
<dbReference type="OrthoDB" id="9763887at2"/>
<evidence type="ECO:0000256" key="8">
    <source>
        <dbReference type="ARBA" id="ARBA00022676"/>
    </source>
</evidence>
<dbReference type="FunFam" id="1.20.970.10:FF:000002">
    <property type="entry name" value="Pyrimidine-nucleoside phosphorylase"/>
    <property type="match status" value="1"/>
</dbReference>
<keyword evidence="13" id="KW-0689">Ribosomal protein</keyword>
<dbReference type="PIRSF" id="PIRSF000478">
    <property type="entry name" value="TP_PyNP"/>
    <property type="match status" value="1"/>
</dbReference>
<keyword evidence="9 15" id="KW-0808">Transferase</keyword>
<dbReference type="Gene3D" id="3.90.1170.30">
    <property type="entry name" value="Pyrimidine nucleoside phosphorylase-like, C-terminal domain"/>
    <property type="match status" value="1"/>
</dbReference>
<reference evidence="15 16" key="1">
    <citation type="submission" date="2018-01" db="EMBL/GenBank/DDBJ databases">
        <authorList>
            <person name="Gaut B.S."/>
            <person name="Morton B.R."/>
            <person name="Clegg M.T."/>
            <person name="Duvall M.R."/>
        </authorList>
    </citation>
    <scope>NUCLEOTIDE SEQUENCE [LARGE SCALE GENOMIC DNA]</scope>
    <source>
        <strain evidence="15">GP69</strain>
    </source>
</reference>
<dbReference type="InterPro" id="IPR036566">
    <property type="entry name" value="PYNP-like_C_sf"/>
</dbReference>
<evidence type="ECO:0000256" key="12">
    <source>
        <dbReference type="ARBA" id="ARBA00048525"/>
    </source>
</evidence>
<dbReference type="InterPro" id="IPR017872">
    <property type="entry name" value="Pyrmidine_PPase_CS"/>
</dbReference>
<dbReference type="GO" id="GO:0047847">
    <property type="term" value="F:deoxyuridine phosphorylase activity"/>
    <property type="evidence" value="ECO:0007669"/>
    <property type="project" value="RHEA"/>
</dbReference>
<dbReference type="InterPro" id="IPR013102">
    <property type="entry name" value="PYNP_C"/>
</dbReference>
<evidence type="ECO:0000256" key="9">
    <source>
        <dbReference type="ARBA" id="ARBA00022679"/>
    </source>
</evidence>
<dbReference type="EC" id="2.4.2.2" evidence="6"/>
<dbReference type="GO" id="GO:0003723">
    <property type="term" value="F:RNA binding"/>
    <property type="evidence" value="ECO:0007669"/>
    <property type="project" value="InterPro"/>
</dbReference>
<dbReference type="Pfam" id="PF07831">
    <property type="entry name" value="PYNP_C"/>
    <property type="match status" value="1"/>
</dbReference>
<evidence type="ECO:0000313" key="16">
    <source>
        <dbReference type="Proteomes" id="UP000236311"/>
    </source>
</evidence>
<feature type="domain" description="S5 DRBM" evidence="14">
    <location>
        <begin position="208"/>
        <end position="271"/>
    </location>
</feature>
<dbReference type="RefSeq" id="WP_103240701.1">
    <property type="nucleotide sequence ID" value="NZ_JANJZD010000018.1"/>
</dbReference>
<dbReference type="GO" id="GO:0009032">
    <property type="term" value="F:thymidine phosphorylase activity"/>
    <property type="evidence" value="ECO:0007669"/>
    <property type="project" value="TreeGrafter"/>
</dbReference>
<comment type="function">
    <text evidence="3">Catalyzes phosphorolysis of the pyrimidine nucleosides uridine, thymidine and 2'-deoxyuridine with the formation of the corresponding pyrimidine base and ribose-1-phosphate.</text>
</comment>
<evidence type="ECO:0000256" key="11">
    <source>
        <dbReference type="ARBA" id="ARBA00048453"/>
    </source>
</evidence>
<dbReference type="Pfam" id="PF02885">
    <property type="entry name" value="Glycos_trans_3N"/>
    <property type="match status" value="1"/>
</dbReference>
<dbReference type="GO" id="GO:0046872">
    <property type="term" value="F:metal ion binding"/>
    <property type="evidence" value="ECO:0007669"/>
    <property type="project" value="UniProtKB-KW"/>
</dbReference>
<dbReference type="SMART" id="SM00941">
    <property type="entry name" value="PYNP_C"/>
    <property type="match status" value="1"/>
</dbReference>
<evidence type="ECO:0000256" key="1">
    <source>
        <dbReference type="ARBA" id="ARBA00001066"/>
    </source>
</evidence>
<evidence type="ECO:0000256" key="2">
    <source>
        <dbReference type="ARBA" id="ARBA00001958"/>
    </source>
</evidence>
<dbReference type="SUPFAM" id="SSF52418">
    <property type="entry name" value="Nucleoside phosphorylase/phosphoribosyltransferase catalytic domain"/>
    <property type="match status" value="1"/>
</dbReference>
<dbReference type="FunFam" id="3.40.1030.10:FF:000003">
    <property type="entry name" value="Pyrimidine-nucleoside phosphorylase"/>
    <property type="match status" value="1"/>
</dbReference>
<comment type="subunit">
    <text evidence="5">Homodimer.</text>
</comment>
<dbReference type="GO" id="GO:0003735">
    <property type="term" value="F:structural constituent of ribosome"/>
    <property type="evidence" value="ECO:0007669"/>
    <property type="project" value="UniProtKB-UniRule"/>
</dbReference>
<dbReference type="GO" id="GO:0006206">
    <property type="term" value="P:pyrimidine nucleobase metabolic process"/>
    <property type="evidence" value="ECO:0007669"/>
    <property type="project" value="InterPro"/>
</dbReference>
<dbReference type="GO" id="GO:0004850">
    <property type="term" value="F:uridine phosphorylase activity"/>
    <property type="evidence" value="ECO:0007669"/>
    <property type="project" value="RHEA"/>
</dbReference>
<name>A0A2K4ZJW4_9FIRM</name>
<evidence type="ECO:0000256" key="4">
    <source>
        <dbReference type="ARBA" id="ARBA00006915"/>
    </source>
</evidence>
<gene>
    <name evidence="15" type="primary">pdp</name>
    <name evidence="15" type="ORF">AMURIS_03423</name>
</gene>
<evidence type="ECO:0000256" key="13">
    <source>
        <dbReference type="PROSITE-ProRule" id="PRU00268"/>
    </source>
</evidence>
<evidence type="ECO:0000256" key="6">
    <source>
        <dbReference type="ARBA" id="ARBA00011889"/>
    </source>
</evidence>
<dbReference type="PROSITE" id="PS00647">
    <property type="entry name" value="THYMID_PHOSPHORYLASE"/>
    <property type="match status" value="1"/>
</dbReference>
<dbReference type="Pfam" id="PF00591">
    <property type="entry name" value="Glycos_transf_3"/>
    <property type="match status" value="1"/>
</dbReference>
<keyword evidence="13" id="KW-0687">Ribonucleoprotein</keyword>
<dbReference type="AlphaFoldDB" id="A0A2K4ZJW4"/>
<keyword evidence="16" id="KW-1185">Reference proteome</keyword>
<evidence type="ECO:0000256" key="3">
    <source>
        <dbReference type="ARBA" id="ARBA00003877"/>
    </source>
</evidence>
<dbReference type="InterPro" id="IPR000053">
    <property type="entry name" value="Thymidine/pyrmidine_PPase"/>
</dbReference>
<evidence type="ECO:0000256" key="5">
    <source>
        <dbReference type="ARBA" id="ARBA00011738"/>
    </source>
</evidence>
<dbReference type="GO" id="GO:0006213">
    <property type="term" value="P:pyrimidine nucleoside metabolic process"/>
    <property type="evidence" value="ECO:0007669"/>
    <property type="project" value="InterPro"/>
</dbReference>
<dbReference type="PANTHER" id="PTHR10515">
    <property type="entry name" value="THYMIDINE PHOSPHORYLASE"/>
    <property type="match status" value="1"/>
</dbReference>
<protein>
    <recommendedName>
        <fullName evidence="7">Pyrimidine-nucleoside phosphorylase</fullName>
        <ecNumber evidence="6">2.4.2.2</ecNumber>
    </recommendedName>
</protein>
<dbReference type="NCBIfam" id="NF004490">
    <property type="entry name" value="PRK05820.1"/>
    <property type="match status" value="1"/>
</dbReference>
<dbReference type="InterPro" id="IPR017459">
    <property type="entry name" value="Glycosyl_Trfase_fam3_N_dom"/>
</dbReference>
<accession>A0A2K4ZJW4</accession>
<dbReference type="NCBIfam" id="TIGR02644">
    <property type="entry name" value="Y_phosphoryl"/>
    <property type="match status" value="1"/>
</dbReference>
<dbReference type="GO" id="GO:0004645">
    <property type="term" value="F:1,4-alpha-oligoglucan phosphorylase activity"/>
    <property type="evidence" value="ECO:0007669"/>
    <property type="project" value="InterPro"/>
</dbReference>